<name>A0A3N2DN33_9GAMM</name>
<keyword evidence="2" id="KW-1185">Reference proteome</keyword>
<evidence type="ECO:0000313" key="1">
    <source>
        <dbReference type="EMBL" id="ROS01059.1"/>
    </source>
</evidence>
<sequence>MPQRHKIKQLSTTFTDVLCTNGCKETIEYISAVTRYKLQKKLSFMDIDGSNSEIVVFASSKERIILNDSKFCKEVVFRNCDRSTSDYINLFI</sequence>
<evidence type="ECO:0000313" key="2">
    <source>
        <dbReference type="Proteomes" id="UP000275394"/>
    </source>
</evidence>
<dbReference type="EMBL" id="RKHR01000004">
    <property type="protein sequence ID" value="ROS01059.1"/>
    <property type="molecule type" value="Genomic_DNA"/>
</dbReference>
<gene>
    <name evidence="1" type="ORF">EDC56_1483</name>
</gene>
<dbReference type="AlphaFoldDB" id="A0A3N2DN33"/>
<proteinExistence type="predicted"/>
<dbReference type="Proteomes" id="UP000275394">
    <property type="component" value="Unassembled WGS sequence"/>
</dbReference>
<reference evidence="1 2" key="1">
    <citation type="submission" date="2018-11" db="EMBL/GenBank/DDBJ databases">
        <title>Genomic Encyclopedia of Type Strains, Phase IV (KMG-IV): sequencing the most valuable type-strain genomes for metagenomic binning, comparative biology and taxonomic classification.</title>
        <authorList>
            <person name="Goeker M."/>
        </authorList>
    </citation>
    <scope>NUCLEOTIDE SEQUENCE [LARGE SCALE GENOMIC DNA]</scope>
    <source>
        <strain evidence="1 2">DSM 100316</strain>
    </source>
</reference>
<accession>A0A3N2DN33</accession>
<dbReference type="RefSeq" id="WP_123711896.1">
    <property type="nucleotide sequence ID" value="NZ_RKHR01000004.1"/>
</dbReference>
<comment type="caution">
    <text evidence="1">The sequence shown here is derived from an EMBL/GenBank/DDBJ whole genome shotgun (WGS) entry which is preliminary data.</text>
</comment>
<protein>
    <submittedName>
        <fullName evidence="1">Uncharacterized protein</fullName>
    </submittedName>
</protein>
<organism evidence="1 2">
    <name type="scientific">Sinobacterium caligoides</name>
    <dbReference type="NCBI Taxonomy" id="933926"/>
    <lineage>
        <taxon>Bacteria</taxon>
        <taxon>Pseudomonadati</taxon>
        <taxon>Pseudomonadota</taxon>
        <taxon>Gammaproteobacteria</taxon>
        <taxon>Cellvibrionales</taxon>
        <taxon>Spongiibacteraceae</taxon>
        <taxon>Sinobacterium</taxon>
    </lineage>
</organism>